<organism evidence="1 2">
    <name type="scientific">Brassica cretica</name>
    <name type="common">Mustard</name>
    <dbReference type="NCBI Taxonomy" id="69181"/>
    <lineage>
        <taxon>Eukaryota</taxon>
        <taxon>Viridiplantae</taxon>
        <taxon>Streptophyta</taxon>
        <taxon>Embryophyta</taxon>
        <taxon>Tracheophyta</taxon>
        <taxon>Spermatophyta</taxon>
        <taxon>Magnoliopsida</taxon>
        <taxon>eudicotyledons</taxon>
        <taxon>Gunneridae</taxon>
        <taxon>Pentapetalae</taxon>
        <taxon>rosids</taxon>
        <taxon>malvids</taxon>
        <taxon>Brassicales</taxon>
        <taxon>Brassicaceae</taxon>
        <taxon>Brassiceae</taxon>
        <taxon>Brassica</taxon>
    </lineage>
</organism>
<accession>A0ABQ7C8M6</accession>
<dbReference type="EMBL" id="QGKV02000832">
    <property type="protein sequence ID" value="KAF3548360.1"/>
    <property type="molecule type" value="Genomic_DNA"/>
</dbReference>
<gene>
    <name evidence="1" type="ORF">DY000_02009898</name>
</gene>
<protein>
    <submittedName>
        <fullName evidence="1">Uncharacterized protein</fullName>
    </submittedName>
</protein>
<sequence length="154" mass="17812">MEDVPDISWGCDIDSVENATSLQRWLTNSGLPPHKMAIDRVDIKEREKLLIVIVFCYRNVLSYKAERWLLPRSWHRLNCTIDEVPTTTTVTNLQKFMLLKFDHLQALAITFFELSDSVENATSLQRWLTNSGLPPHKMAIDRVDIKEREVGVSE</sequence>
<proteinExistence type="predicted"/>
<comment type="caution">
    <text evidence="1">The sequence shown here is derived from an EMBL/GenBank/DDBJ whole genome shotgun (WGS) entry which is preliminary data.</text>
</comment>
<dbReference type="Proteomes" id="UP000266723">
    <property type="component" value="Unassembled WGS sequence"/>
</dbReference>
<evidence type="ECO:0000313" key="1">
    <source>
        <dbReference type="EMBL" id="KAF3548360.1"/>
    </source>
</evidence>
<reference evidence="1 2" key="1">
    <citation type="journal article" date="2020" name="BMC Genomics">
        <title>Intraspecific diversification of the crop wild relative Brassica cretica Lam. using demographic model selection.</title>
        <authorList>
            <person name="Kioukis A."/>
            <person name="Michalopoulou V.A."/>
            <person name="Briers L."/>
            <person name="Pirintsos S."/>
            <person name="Studholme D.J."/>
            <person name="Pavlidis P."/>
            <person name="Sarris P.F."/>
        </authorList>
    </citation>
    <scope>NUCLEOTIDE SEQUENCE [LARGE SCALE GENOMIC DNA]</scope>
    <source>
        <strain evidence="2">cv. PFS-1207/04</strain>
    </source>
</reference>
<evidence type="ECO:0000313" key="2">
    <source>
        <dbReference type="Proteomes" id="UP000266723"/>
    </source>
</evidence>
<name>A0ABQ7C8M6_BRACR</name>
<keyword evidence="2" id="KW-1185">Reference proteome</keyword>